<feature type="non-terminal residue" evidence="3">
    <location>
        <position position="183"/>
    </location>
</feature>
<protein>
    <recommendedName>
        <fullName evidence="2">DUF3686 domain-containing protein</fullName>
    </recommendedName>
</protein>
<proteinExistence type="predicted"/>
<dbReference type="Pfam" id="PF12458">
    <property type="entry name" value="DUF3686"/>
    <property type="match status" value="1"/>
</dbReference>
<feature type="domain" description="DUF3686" evidence="2">
    <location>
        <begin position="37"/>
        <end position="182"/>
    </location>
</feature>
<evidence type="ECO:0000259" key="2">
    <source>
        <dbReference type="Pfam" id="PF12458"/>
    </source>
</evidence>
<dbReference type="EMBL" id="UINC01171752">
    <property type="protein sequence ID" value="SVD76477.1"/>
    <property type="molecule type" value="Genomic_DNA"/>
</dbReference>
<sequence length="183" mass="20805">MAEPTPEQPQTEDQPAALEGGDYEIIRQRLLKQGQVLRERMDRLDAHRREVFGSIELGILKADRVSTEHNCVPRDMIQLGQSDGRKCPSCGHMHPDDHATVCGSCGAPEETLVAVSKKRFLFGFNVRFGLKETCDLSDVFAIYEYDKAEGVFLEQSLDPLRDATFEESFKRLYKVYDKTVFTK</sequence>
<feature type="region of interest" description="Disordered" evidence="1">
    <location>
        <begin position="1"/>
        <end position="20"/>
    </location>
</feature>
<organism evidence="3">
    <name type="scientific">marine metagenome</name>
    <dbReference type="NCBI Taxonomy" id="408172"/>
    <lineage>
        <taxon>unclassified sequences</taxon>
        <taxon>metagenomes</taxon>
        <taxon>ecological metagenomes</taxon>
    </lineage>
</organism>
<reference evidence="3" key="1">
    <citation type="submission" date="2018-05" db="EMBL/GenBank/DDBJ databases">
        <authorList>
            <person name="Lanie J.A."/>
            <person name="Ng W.-L."/>
            <person name="Kazmierczak K.M."/>
            <person name="Andrzejewski T.M."/>
            <person name="Davidsen T.M."/>
            <person name="Wayne K.J."/>
            <person name="Tettelin H."/>
            <person name="Glass J.I."/>
            <person name="Rusch D."/>
            <person name="Podicherti R."/>
            <person name="Tsui H.-C.T."/>
            <person name="Winkler M.E."/>
        </authorList>
    </citation>
    <scope>NUCLEOTIDE SEQUENCE</scope>
</reference>
<feature type="compositionally biased region" description="Low complexity" evidence="1">
    <location>
        <begin position="1"/>
        <end position="17"/>
    </location>
</feature>
<evidence type="ECO:0000256" key="1">
    <source>
        <dbReference type="SAM" id="MobiDB-lite"/>
    </source>
</evidence>
<gene>
    <name evidence="3" type="ORF">METZ01_LOCUS429331</name>
</gene>
<dbReference type="AlphaFoldDB" id="A0A382XZC6"/>
<dbReference type="InterPro" id="IPR020958">
    <property type="entry name" value="DUF3686"/>
</dbReference>
<accession>A0A382XZC6</accession>
<name>A0A382XZC6_9ZZZZ</name>
<evidence type="ECO:0000313" key="3">
    <source>
        <dbReference type="EMBL" id="SVD76477.1"/>
    </source>
</evidence>